<sequence length="286" mass="32868">MTFISLKRIPPLLLFLFVSVLISAQDFQGKAIYMSKTSVDMSNFGRPEMSEEQRKRMEERLKTMFEKTFVLTFNRTESIYKEEEKLEAPNQGGFRFGAMMSGALEGIQYKNIQKKASLTEMELFGKLFLVKEELPQLNWKITGETKKIGSYMCFKATAIKTWEDFDFSSIRRPPRNEDEAEGEEPETEEAPKETEITAWYTMQIPVNQGPGNYWGLPGLILEVSSDKTTILCSKIVLNPEDKANIKEPTKGKEVTKDEYVEIATQKFQEMRENFRRGGGRRGGQRG</sequence>
<evidence type="ECO:0000313" key="2">
    <source>
        <dbReference type="EMBL" id="MFD2725224.1"/>
    </source>
</evidence>
<feature type="region of interest" description="Disordered" evidence="1">
    <location>
        <begin position="170"/>
        <end position="193"/>
    </location>
</feature>
<comment type="caution">
    <text evidence="2">The sequence shown here is derived from an EMBL/GenBank/DDBJ whole genome shotgun (WGS) entry which is preliminary data.</text>
</comment>
<dbReference type="NCBIfam" id="TIGR01200">
    <property type="entry name" value="GLPGLI"/>
    <property type="match status" value="1"/>
</dbReference>
<reference evidence="3" key="1">
    <citation type="journal article" date="2019" name="Int. J. Syst. Evol. Microbiol.">
        <title>The Global Catalogue of Microorganisms (GCM) 10K type strain sequencing project: providing services to taxonomists for standard genome sequencing and annotation.</title>
        <authorList>
            <consortium name="The Broad Institute Genomics Platform"/>
            <consortium name="The Broad Institute Genome Sequencing Center for Infectious Disease"/>
            <person name="Wu L."/>
            <person name="Ma J."/>
        </authorList>
    </citation>
    <scope>NUCLEOTIDE SEQUENCE [LARGE SCALE GENOMIC DNA]</scope>
    <source>
        <strain evidence="3">KCTC 42398</strain>
    </source>
</reference>
<feature type="compositionally biased region" description="Acidic residues" evidence="1">
    <location>
        <begin position="178"/>
        <end position="188"/>
    </location>
</feature>
<organism evidence="2 3">
    <name type="scientific">Hyunsoonleella rubra</name>
    <dbReference type="NCBI Taxonomy" id="1737062"/>
    <lineage>
        <taxon>Bacteria</taxon>
        <taxon>Pseudomonadati</taxon>
        <taxon>Bacteroidota</taxon>
        <taxon>Flavobacteriia</taxon>
        <taxon>Flavobacteriales</taxon>
        <taxon>Flavobacteriaceae</taxon>
    </lineage>
</organism>
<protein>
    <submittedName>
        <fullName evidence="2">GLPGLI family protein</fullName>
    </submittedName>
</protein>
<proteinExistence type="predicted"/>
<evidence type="ECO:0000313" key="3">
    <source>
        <dbReference type="Proteomes" id="UP001597476"/>
    </source>
</evidence>
<dbReference type="InterPro" id="IPR005901">
    <property type="entry name" value="GLPGLI"/>
</dbReference>
<dbReference type="RefSeq" id="WP_380288990.1">
    <property type="nucleotide sequence ID" value="NZ_JBHULY010000005.1"/>
</dbReference>
<name>A0ABW5T7N9_9FLAO</name>
<accession>A0ABW5T7N9</accession>
<dbReference type="Pfam" id="PF09697">
    <property type="entry name" value="Porph_ging"/>
    <property type="match status" value="1"/>
</dbReference>
<keyword evidence="3" id="KW-1185">Reference proteome</keyword>
<gene>
    <name evidence="2" type="ORF">ACFSR8_03295</name>
</gene>
<dbReference type="EMBL" id="JBHULY010000005">
    <property type="protein sequence ID" value="MFD2725224.1"/>
    <property type="molecule type" value="Genomic_DNA"/>
</dbReference>
<dbReference type="Proteomes" id="UP001597476">
    <property type="component" value="Unassembled WGS sequence"/>
</dbReference>
<evidence type="ECO:0000256" key="1">
    <source>
        <dbReference type="SAM" id="MobiDB-lite"/>
    </source>
</evidence>